<dbReference type="Proteomes" id="UP001177160">
    <property type="component" value="Unassembled WGS sequence"/>
</dbReference>
<evidence type="ECO:0000256" key="8">
    <source>
        <dbReference type="ARBA" id="ARBA00022842"/>
    </source>
</evidence>
<keyword evidence="12" id="KW-0732">Signal</keyword>
<evidence type="ECO:0000256" key="9">
    <source>
        <dbReference type="ARBA" id="ARBA00031306"/>
    </source>
</evidence>
<organism evidence="13 14">
    <name type="scientific">Paracholeplasma manati</name>
    <dbReference type="NCBI Taxonomy" id="591373"/>
    <lineage>
        <taxon>Bacteria</taxon>
        <taxon>Bacillati</taxon>
        <taxon>Mycoplasmatota</taxon>
        <taxon>Mollicutes</taxon>
        <taxon>Acholeplasmatales</taxon>
        <taxon>Acholeplasmataceae</taxon>
        <taxon>Paracholeplasma</taxon>
    </lineage>
</organism>
<accession>A0ABT2Y4C7</accession>
<evidence type="ECO:0000256" key="3">
    <source>
        <dbReference type="ARBA" id="ARBA00016337"/>
    </source>
</evidence>
<protein>
    <recommendedName>
        <fullName evidence="3">FAD:protein FMN transferase</fullName>
        <ecNumber evidence="2">2.7.1.180</ecNumber>
    </recommendedName>
    <alternativeName>
        <fullName evidence="9">Flavin transferase</fullName>
    </alternativeName>
</protein>
<evidence type="ECO:0000256" key="11">
    <source>
        <dbReference type="SAM" id="Phobius"/>
    </source>
</evidence>
<evidence type="ECO:0000256" key="6">
    <source>
        <dbReference type="ARBA" id="ARBA00022723"/>
    </source>
</evidence>
<name>A0ABT2Y4C7_9MOLU</name>
<keyword evidence="7" id="KW-0274">FAD</keyword>
<keyword evidence="5 13" id="KW-0808">Transferase</keyword>
<evidence type="ECO:0000313" key="13">
    <source>
        <dbReference type="EMBL" id="MCV2231582.1"/>
    </source>
</evidence>
<keyword evidence="6" id="KW-0479">Metal-binding</keyword>
<dbReference type="Pfam" id="PF02424">
    <property type="entry name" value="ApbE"/>
    <property type="match status" value="1"/>
</dbReference>
<sequence length="410" mass="46166">MKKYFAILCLLCTILLQPNTQIHATEPSILLQREMEYMSTQILVTLYEGEEADLDAIEDIYRTYSHLADNYTAPDLTNDDPLYHEKNIVTINENRGVSPVVVDQRLYDLIKLSVNHHNQSNGFFNPAIGNAIDIWKSAIYSEFMYGELPKSVFDQVQLDLEEISNSVNPSSIIFNDNDRSVFINNDNLKLDLGAIAKGYATQKTKEYLDSKNITKYMINAGRSNIIVGVHPDDSDTNDRPFRVGLEDPLRIYQNGISGILEVRNKAVVTSGNYEQFVTYEGKVYHHIISPFDFEPKQYYHVVTIIGDDSALLDSMSTALFSMPLDQATILVQSLGIEAIFYMYDGSIETVNLTQNFRQSEPLADEPNDLTNLYIILGGVVIVGGALIIGISVYDKKKKAKGDVREDKNEA</sequence>
<evidence type="ECO:0000256" key="2">
    <source>
        <dbReference type="ARBA" id="ARBA00011955"/>
    </source>
</evidence>
<evidence type="ECO:0000256" key="5">
    <source>
        <dbReference type="ARBA" id="ARBA00022679"/>
    </source>
</evidence>
<comment type="caution">
    <text evidence="13">The sequence shown here is derived from an EMBL/GenBank/DDBJ whole genome shotgun (WGS) entry which is preliminary data.</text>
</comment>
<dbReference type="RefSeq" id="WP_263607719.1">
    <property type="nucleotide sequence ID" value="NZ_JAOVQM010000001.1"/>
</dbReference>
<evidence type="ECO:0000256" key="1">
    <source>
        <dbReference type="ARBA" id="ARBA00001946"/>
    </source>
</evidence>
<evidence type="ECO:0000256" key="4">
    <source>
        <dbReference type="ARBA" id="ARBA00022630"/>
    </source>
</evidence>
<keyword evidence="11" id="KW-0472">Membrane</keyword>
<dbReference type="InterPro" id="IPR024932">
    <property type="entry name" value="ApbE"/>
</dbReference>
<evidence type="ECO:0000313" key="14">
    <source>
        <dbReference type="Proteomes" id="UP001177160"/>
    </source>
</evidence>
<feature type="signal peptide" evidence="12">
    <location>
        <begin position="1"/>
        <end position="24"/>
    </location>
</feature>
<dbReference type="PANTHER" id="PTHR30040">
    <property type="entry name" value="THIAMINE BIOSYNTHESIS LIPOPROTEIN APBE"/>
    <property type="match status" value="1"/>
</dbReference>
<comment type="cofactor">
    <cofactor evidence="1">
        <name>Mg(2+)</name>
        <dbReference type="ChEBI" id="CHEBI:18420"/>
    </cofactor>
</comment>
<keyword evidence="8" id="KW-0460">Magnesium</keyword>
<dbReference type="EC" id="2.7.1.180" evidence="2"/>
<keyword evidence="14" id="KW-1185">Reference proteome</keyword>
<keyword evidence="4" id="KW-0285">Flavoprotein</keyword>
<gene>
    <name evidence="13" type="ORF">N7548_01895</name>
</gene>
<feature type="transmembrane region" description="Helical" evidence="11">
    <location>
        <begin position="372"/>
        <end position="393"/>
    </location>
</feature>
<comment type="catalytic activity">
    <reaction evidence="10">
        <text>L-threonyl-[protein] + FAD = FMN-L-threonyl-[protein] + AMP + H(+)</text>
        <dbReference type="Rhea" id="RHEA:36847"/>
        <dbReference type="Rhea" id="RHEA-COMP:11060"/>
        <dbReference type="Rhea" id="RHEA-COMP:11061"/>
        <dbReference type="ChEBI" id="CHEBI:15378"/>
        <dbReference type="ChEBI" id="CHEBI:30013"/>
        <dbReference type="ChEBI" id="CHEBI:57692"/>
        <dbReference type="ChEBI" id="CHEBI:74257"/>
        <dbReference type="ChEBI" id="CHEBI:456215"/>
        <dbReference type="EC" id="2.7.1.180"/>
    </reaction>
</comment>
<dbReference type="PANTHER" id="PTHR30040:SF2">
    <property type="entry name" value="FAD:PROTEIN FMN TRANSFERASE"/>
    <property type="match status" value="1"/>
</dbReference>
<dbReference type="SUPFAM" id="SSF143631">
    <property type="entry name" value="ApbE-like"/>
    <property type="match status" value="1"/>
</dbReference>
<dbReference type="Gene3D" id="3.10.520.10">
    <property type="entry name" value="ApbE-like domains"/>
    <property type="match status" value="1"/>
</dbReference>
<keyword evidence="11" id="KW-0812">Transmembrane</keyword>
<proteinExistence type="predicted"/>
<reference evidence="13" key="1">
    <citation type="submission" date="2022-09" db="EMBL/GenBank/DDBJ databases">
        <title>Novel Mycoplasma species identified in domestic and wild animals.</title>
        <authorList>
            <person name="Volokhov D.V."/>
            <person name="Furtak V.A."/>
            <person name="Zagorodnyaya T.A."/>
        </authorList>
    </citation>
    <scope>NUCLEOTIDE SEQUENCE</scope>
    <source>
        <strain evidence="13">Oakley</strain>
    </source>
</reference>
<dbReference type="InterPro" id="IPR003374">
    <property type="entry name" value="ApbE-like_sf"/>
</dbReference>
<evidence type="ECO:0000256" key="7">
    <source>
        <dbReference type="ARBA" id="ARBA00022827"/>
    </source>
</evidence>
<evidence type="ECO:0000256" key="10">
    <source>
        <dbReference type="ARBA" id="ARBA00048540"/>
    </source>
</evidence>
<dbReference type="GO" id="GO:0016740">
    <property type="term" value="F:transferase activity"/>
    <property type="evidence" value="ECO:0007669"/>
    <property type="project" value="UniProtKB-KW"/>
</dbReference>
<evidence type="ECO:0000256" key="12">
    <source>
        <dbReference type="SAM" id="SignalP"/>
    </source>
</evidence>
<feature type="chain" id="PRO_5045367380" description="FAD:protein FMN transferase" evidence="12">
    <location>
        <begin position="25"/>
        <end position="410"/>
    </location>
</feature>
<keyword evidence="11" id="KW-1133">Transmembrane helix</keyword>
<dbReference type="EMBL" id="JAOVQM010000001">
    <property type="protein sequence ID" value="MCV2231582.1"/>
    <property type="molecule type" value="Genomic_DNA"/>
</dbReference>